<accession>A0A8T0UJZ6</accession>
<feature type="region of interest" description="Disordered" evidence="1">
    <location>
        <begin position="154"/>
        <end position="245"/>
    </location>
</feature>
<evidence type="ECO:0000313" key="2">
    <source>
        <dbReference type="EMBL" id="KAG2622335.1"/>
    </source>
</evidence>
<sequence>MMEEPVKEAKRAGRPSWRARLHRHAGVCVRFTTAPAAPLPPTQRGVHHRQRAPQPSPALLPELDAAELRPPSLTLPSLRWRHARWPRGGPSRRRRWPASAERGAGEKRTEEERGRRRRRPCTTAPRSAPPRCRGRSAPAHRAAAVALLCSASRRASSAPPTGPPRPLCSSGPWRGGGAGFGRPRPSLARRSSREGGPARAPVQRGSPELRRTAPPAGEQEGGREEEGAARAGRSLPGQISPRPRLDGRCFAMAMAAGEEPCGFALPRPRSAQLATELRLRLQPPPTSLDLLQLERDKPPPFSTRCSRPRPRAQRRRRAPELEVRHGAGMDRRARMEGEGTRAPQCPADRH</sequence>
<organism evidence="2 3">
    <name type="scientific">Panicum virgatum</name>
    <name type="common">Blackwell switchgrass</name>
    <dbReference type="NCBI Taxonomy" id="38727"/>
    <lineage>
        <taxon>Eukaryota</taxon>
        <taxon>Viridiplantae</taxon>
        <taxon>Streptophyta</taxon>
        <taxon>Embryophyta</taxon>
        <taxon>Tracheophyta</taxon>
        <taxon>Spermatophyta</taxon>
        <taxon>Magnoliopsida</taxon>
        <taxon>Liliopsida</taxon>
        <taxon>Poales</taxon>
        <taxon>Poaceae</taxon>
        <taxon>PACMAD clade</taxon>
        <taxon>Panicoideae</taxon>
        <taxon>Panicodae</taxon>
        <taxon>Paniceae</taxon>
        <taxon>Panicinae</taxon>
        <taxon>Panicum</taxon>
        <taxon>Panicum sect. Hiantes</taxon>
    </lineage>
</organism>
<feature type="region of interest" description="Disordered" evidence="1">
    <location>
        <begin position="284"/>
        <end position="350"/>
    </location>
</feature>
<reference evidence="2" key="1">
    <citation type="submission" date="2020-05" db="EMBL/GenBank/DDBJ databases">
        <title>WGS assembly of Panicum virgatum.</title>
        <authorList>
            <person name="Lovell J.T."/>
            <person name="Jenkins J."/>
            <person name="Shu S."/>
            <person name="Juenger T.E."/>
            <person name="Schmutz J."/>
        </authorList>
    </citation>
    <scope>NUCLEOTIDE SEQUENCE</scope>
    <source>
        <strain evidence="2">AP13</strain>
    </source>
</reference>
<feature type="compositionally biased region" description="Basic and acidic residues" evidence="1">
    <location>
        <begin position="103"/>
        <end position="114"/>
    </location>
</feature>
<protein>
    <submittedName>
        <fullName evidence="2">Uncharacterized protein</fullName>
    </submittedName>
</protein>
<proteinExistence type="predicted"/>
<feature type="compositionally biased region" description="Basic residues" evidence="1">
    <location>
        <begin position="79"/>
        <end position="96"/>
    </location>
</feature>
<feature type="compositionally biased region" description="Basic and acidic residues" evidence="1">
    <location>
        <begin position="318"/>
        <end position="339"/>
    </location>
</feature>
<dbReference type="EMBL" id="CM029042">
    <property type="protein sequence ID" value="KAG2622335.1"/>
    <property type="molecule type" value="Genomic_DNA"/>
</dbReference>
<evidence type="ECO:0000313" key="3">
    <source>
        <dbReference type="Proteomes" id="UP000823388"/>
    </source>
</evidence>
<feature type="region of interest" description="Disordered" evidence="1">
    <location>
        <begin position="34"/>
        <end position="139"/>
    </location>
</feature>
<dbReference type="AlphaFoldDB" id="A0A8T0UJZ6"/>
<feature type="compositionally biased region" description="Low complexity" evidence="1">
    <location>
        <begin position="121"/>
        <end position="139"/>
    </location>
</feature>
<name>A0A8T0UJZ6_PANVG</name>
<gene>
    <name evidence="2" type="ORF">PVAP13_3NG298850</name>
</gene>
<comment type="caution">
    <text evidence="2">The sequence shown here is derived from an EMBL/GenBank/DDBJ whole genome shotgun (WGS) entry which is preliminary data.</text>
</comment>
<evidence type="ECO:0000256" key="1">
    <source>
        <dbReference type="SAM" id="MobiDB-lite"/>
    </source>
</evidence>
<feature type="compositionally biased region" description="Low complexity" evidence="1">
    <location>
        <begin position="57"/>
        <end position="78"/>
    </location>
</feature>
<keyword evidence="3" id="KW-1185">Reference proteome</keyword>
<feature type="compositionally biased region" description="Basic residues" evidence="1">
    <location>
        <begin position="306"/>
        <end position="317"/>
    </location>
</feature>
<dbReference type="Proteomes" id="UP000823388">
    <property type="component" value="Chromosome 3N"/>
</dbReference>